<dbReference type="InterPro" id="IPR036388">
    <property type="entry name" value="WH-like_DNA-bd_sf"/>
</dbReference>
<evidence type="ECO:0000313" key="5">
    <source>
        <dbReference type="EMBL" id="WAC14979.1"/>
    </source>
</evidence>
<keyword evidence="1" id="KW-0805">Transcription regulation</keyword>
<dbReference type="NCBIfam" id="NF033788">
    <property type="entry name" value="HTH_metalloreg"/>
    <property type="match status" value="1"/>
</dbReference>
<dbReference type="PANTHER" id="PTHR43132">
    <property type="entry name" value="ARSENICAL RESISTANCE OPERON REPRESSOR ARSR-RELATED"/>
    <property type="match status" value="1"/>
</dbReference>
<keyword evidence="3" id="KW-0804">Transcription</keyword>
<dbReference type="GO" id="GO:0003677">
    <property type="term" value="F:DNA binding"/>
    <property type="evidence" value="ECO:0007669"/>
    <property type="project" value="UniProtKB-KW"/>
</dbReference>
<dbReference type="AlphaFoldDB" id="A0A9E8NJ54"/>
<evidence type="ECO:0000256" key="2">
    <source>
        <dbReference type="ARBA" id="ARBA00023125"/>
    </source>
</evidence>
<keyword evidence="2" id="KW-0238">DNA-binding</keyword>
<dbReference type="InterPro" id="IPR011991">
    <property type="entry name" value="ArsR-like_HTH"/>
</dbReference>
<dbReference type="InterPro" id="IPR051011">
    <property type="entry name" value="Metal_resp_trans_reg"/>
</dbReference>
<dbReference type="PRINTS" id="PR00778">
    <property type="entry name" value="HTHARSR"/>
</dbReference>
<dbReference type="KEGG" id="dpf:ON006_13640"/>
<accession>A0A9E8NJ54</accession>
<dbReference type="PANTHER" id="PTHR43132:SF2">
    <property type="entry name" value="ARSENICAL RESISTANCE OPERON REPRESSOR ARSR-RELATED"/>
    <property type="match status" value="1"/>
</dbReference>
<dbReference type="PROSITE" id="PS50987">
    <property type="entry name" value="HTH_ARSR_2"/>
    <property type="match status" value="1"/>
</dbReference>
<dbReference type="RefSeq" id="WP_244820346.1">
    <property type="nucleotide sequence ID" value="NZ_CP112998.1"/>
</dbReference>
<dbReference type="EMBL" id="CP112998">
    <property type="protein sequence ID" value="WAC14979.1"/>
    <property type="molecule type" value="Genomic_DNA"/>
</dbReference>
<dbReference type="SMART" id="SM00418">
    <property type="entry name" value="HTH_ARSR"/>
    <property type="match status" value="1"/>
</dbReference>
<dbReference type="InterPro" id="IPR036390">
    <property type="entry name" value="WH_DNA-bd_sf"/>
</dbReference>
<dbReference type="Gene3D" id="1.10.10.10">
    <property type="entry name" value="Winged helix-like DNA-binding domain superfamily/Winged helix DNA-binding domain"/>
    <property type="match status" value="1"/>
</dbReference>
<gene>
    <name evidence="5" type="ORF">ON006_13640</name>
</gene>
<dbReference type="InterPro" id="IPR001845">
    <property type="entry name" value="HTH_ArsR_DNA-bd_dom"/>
</dbReference>
<dbReference type="Pfam" id="PF01022">
    <property type="entry name" value="HTH_5"/>
    <property type="match status" value="1"/>
</dbReference>
<dbReference type="Proteomes" id="UP001164653">
    <property type="component" value="Chromosome"/>
</dbReference>
<feature type="domain" description="HTH arsR-type" evidence="4">
    <location>
        <begin position="1"/>
        <end position="95"/>
    </location>
</feature>
<organism evidence="5 6">
    <name type="scientific">Dyadobacter pollutisoli</name>
    <dbReference type="NCBI Taxonomy" id="2910158"/>
    <lineage>
        <taxon>Bacteria</taxon>
        <taxon>Pseudomonadati</taxon>
        <taxon>Bacteroidota</taxon>
        <taxon>Cytophagia</taxon>
        <taxon>Cytophagales</taxon>
        <taxon>Spirosomataceae</taxon>
        <taxon>Dyadobacter</taxon>
    </lineage>
</organism>
<name>A0A9E8NJ54_9BACT</name>
<dbReference type="SUPFAM" id="SSF46785">
    <property type="entry name" value="Winged helix' DNA-binding domain"/>
    <property type="match status" value="1"/>
</dbReference>
<sequence>MNSPLHLYKAEFFKTLGHPLRLAILDSLRDGPLSVTELQAMVQVDQSILSQHLAKLRSFKFVTARREKTTIFYHVHDTDVYIFLDLAKGIYSRQLQLSQDILNQLNITEPA</sequence>
<dbReference type="GO" id="GO:0003700">
    <property type="term" value="F:DNA-binding transcription factor activity"/>
    <property type="evidence" value="ECO:0007669"/>
    <property type="project" value="InterPro"/>
</dbReference>
<protein>
    <submittedName>
        <fullName evidence="5">Metalloregulator ArsR/SmtB family transcription factor</fullName>
    </submittedName>
</protein>
<dbReference type="CDD" id="cd00090">
    <property type="entry name" value="HTH_ARSR"/>
    <property type="match status" value="1"/>
</dbReference>
<reference evidence="5" key="1">
    <citation type="submission" date="2022-11" db="EMBL/GenBank/DDBJ databases">
        <title>Dyadobacter pollutisoli sp. nov., isolated from plastic dumped soil.</title>
        <authorList>
            <person name="Kim J.M."/>
            <person name="Kim K.R."/>
            <person name="Lee J.K."/>
            <person name="Hao L."/>
            <person name="Jeon C.O."/>
        </authorList>
    </citation>
    <scope>NUCLEOTIDE SEQUENCE</scope>
    <source>
        <strain evidence="5">U1</strain>
    </source>
</reference>
<keyword evidence="6" id="KW-1185">Reference proteome</keyword>
<evidence type="ECO:0000256" key="3">
    <source>
        <dbReference type="ARBA" id="ARBA00023163"/>
    </source>
</evidence>
<proteinExistence type="predicted"/>
<evidence type="ECO:0000256" key="1">
    <source>
        <dbReference type="ARBA" id="ARBA00023015"/>
    </source>
</evidence>
<evidence type="ECO:0000313" key="6">
    <source>
        <dbReference type="Proteomes" id="UP001164653"/>
    </source>
</evidence>
<evidence type="ECO:0000259" key="4">
    <source>
        <dbReference type="PROSITE" id="PS50987"/>
    </source>
</evidence>